<evidence type="ECO:0000313" key="3">
    <source>
        <dbReference type="Proteomes" id="UP000308730"/>
    </source>
</evidence>
<gene>
    <name evidence="2" type="ORF">EUX98_g7829</name>
</gene>
<accession>A0A4S4MKW0</accession>
<dbReference type="SUPFAM" id="SSF54197">
    <property type="entry name" value="HIT-like"/>
    <property type="match status" value="1"/>
</dbReference>
<proteinExistence type="predicted"/>
<comment type="caution">
    <text evidence="2">The sequence shown here is derived from an EMBL/GenBank/DDBJ whole genome shotgun (WGS) entry which is preliminary data.</text>
</comment>
<dbReference type="InterPro" id="IPR036265">
    <property type="entry name" value="HIT-like_sf"/>
</dbReference>
<dbReference type="Pfam" id="PF02744">
    <property type="entry name" value="GalP_UDP_tr_C"/>
    <property type="match status" value="1"/>
</dbReference>
<keyword evidence="3" id="KW-1185">Reference proteome</keyword>
<dbReference type="InterPro" id="IPR001937">
    <property type="entry name" value="GalP_UDPtransf1"/>
</dbReference>
<dbReference type="GO" id="GO:0008270">
    <property type="term" value="F:zinc ion binding"/>
    <property type="evidence" value="ECO:0007669"/>
    <property type="project" value="InterPro"/>
</dbReference>
<evidence type="ECO:0000259" key="1">
    <source>
        <dbReference type="Pfam" id="PF02744"/>
    </source>
</evidence>
<dbReference type="GO" id="GO:0033499">
    <property type="term" value="P:galactose catabolic process via UDP-galactose, Leloir pathway"/>
    <property type="evidence" value="ECO:0007669"/>
    <property type="project" value="TreeGrafter"/>
</dbReference>
<dbReference type="AlphaFoldDB" id="A0A4S4MKW0"/>
<dbReference type="GO" id="GO:0008108">
    <property type="term" value="F:UDP-glucose:hexose-1-phosphate uridylyltransferase activity"/>
    <property type="evidence" value="ECO:0007669"/>
    <property type="project" value="InterPro"/>
</dbReference>
<dbReference type="GO" id="GO:0005737">
    <property type="term" value="C:cytoplasm"/>
    <property type="evidence" value="ECO:0007669"/>
    <property type="project" value="TreeGrafter"/>
</dbReference>
<name>A0A4S4MKW0_9APHY</name>
<reference evidence="2 3" key="1">
    <citation type="submission" date="2019-02" db="EMBL/GenBank/DDBJ databases">
        <title>Genome sequencing of the rare red list fungi Antrodiella citrinella (Flaviporus citrinellus).</title>
        <authorList>
            <person name="Buettner E."/>
            <person name="Kellner H."/>
        </authorList>
    </citation>
    <scope>NUCLEOTIDE SEQUENCE [LARGE SCALE GENOMIC DNA]</scope>
    <source>
        <strain evidence="2 3">DSM 108506</strain>
    </source>
</reference>
<protein>
    <recommendedName>
        <fullName evidence="1">Galactose-1-phosphate uridyl transferase C-terminal domain-containing protein</fullName>
    </recommendedName>
</protein>
<dbReference type="OrthoDB" id="418412at2759"/>
<organism evidence="2 3">
    <name type="scientific">Antrodiella citrinella</name>
    <dbReference type="NCBI Taxonomy" id="2447956"/>
    <lineage>
        <taxon>Eukaryota</taxon>
        <taxon>Fungi</taxon>
        <taxon>Dikarya</taxon>
        <taxon>Basidiomycota</taxon>
        <taxon>Agaricomycotina</taxon>
        <taxon>Agaricomycetes</taxon>
        <taxon>Polyporales</taxon>
        <taxon>Steccherinaceae</taxon>
        <taxon>Antrodiella</taxon>
    </lineage>
</organism>
<dbReference type="PANTHER" id="PTHR11943">
    <property type="entry name" value="GALACTOSE-1-PHOSPHATE URIDYLYLTRANSFERASE"/>
    <property type="match status" value="1"/>
</dbReference>
<dbReference type="InterPro" id="IPR005850">
    <property type="entry name" value="GalP_Utransf_C"/>
</dbReference>
<dbReference type="EMBL" id="SGPM01000359">
    <property type="protein sequence ID" value="THH26359.1"/>
    <property type="molecule type" value="Genomic_DNA"/>
</dbReference>
<dbReference type="Gene3D" id="3.30.428.10">
    <property type="entry name" value="HIT-like"/>
    <property type="match status" value="1"/>
</dbReference>
<dbReference type="Proteomes" id="UP000308730">
    <property type="component" value="Unassembled WGS sequence"/>
</dbReference>
<dbReference type="PANTHER" id="PTHR11943:SF1">
    <property type="entry name" value="GALACTOSE-1-PHOSPHATE URIDYLYLTRANSFERASE"/>
    <property type="match status" value="1"/>
</dbReference>
<sequence>MGIHQRPLPPRSSSKGAEIISVSDEDDEDVAHLHLHFKPPLLRSATVKKFLVGFELMAEPQRDLTPEQAAARLRACPQAHYLDTDSEA</sequence>
<evidence type="ECO:0000313" key="2">
    <source>
        <dbReference type="EMBL" id="THH26359.1"/>
    </source>
</evidence>
<feature type="domain" description="Galactose-1-phosphate uridyl transferase C-terminal" evidence="1">
    <location>
        <begin position="16"/>
        <end position="83"/>
    </location>
</feature>